<keyword evidence="1" id="KW-0732">Signal</keyword>
<feature type="signal peptide" evidence="1">
    <location>
        <begin position="1"/>
        <end position="15"/>
    </location>
</feature>
<evidence type="ECO:0000313" key="2">
    <source>
        <dbReference type="EMBL" id="RUP49542.1"/>
    </source>
</evidence>
<evidence type="ECO:0000313" key="3">
    <source>
        <dbReference type="Proteomes" id="UP000268093"/>
    </source>
</evidence>
<gene>
    <name evidence="2" type="ORF">BC936DRAFT_142296</name>
</gene>
<dbReference type="EMBL" id="RBNI01002222">
    <property type="protein sequence ID" value="RUP49542.1"/>
    <property type="molecule type" value="Genomic_DNA"/>
</dbReference>
<comment type="caution">
    <text evidence="2">The sequence shown here is derived from an EMBL/GenBank/DDBJ whole genome shotgun (WGS) entry which is preliminary data.</text>
</comment>
<reference evidence="2 3" key="1">
    <citation type="journal article" date="2018" name="New Phytol.">
        <title>Phylogenomics of Endogonaceae and evolution of mycorrhizas within Mucoromycota.</title>
        <authorList>
            <person name="Chang Y."/>
            <person name="Desiro A."/>
            <person name="Na H."/>
            <person name="Sandor L."/>
            <person name="Lipzen A."/>
            <person name="Clum A."/>
            <person name="Barry K."/>
            <person name="Grigoriev I.V."/>
            <person name="Martin F.M."/>
            <person name="Stajich J.E."/>
            <person name="Smith M.E."/>
            <person name="Bonito G."/>
            <person name="Spatafora J.W."/>
        </authorList>
    </citation>
    <scope>NUCLEOTIDE SEQUENCE [LARGE SCALE GENOMIC DNA]</scope>
    <source>
        <strain evidence="2 3">GMNB39</strain>
    </source>
</reference>
<dbReference type="AlphaFoldDB" id="A0A433DFB4"/>
<sequence>MTSASHFTLARLILSQLLRLPLESQLLFESIRILQPRRLVSHQTPYAAGINKGRLWPRHLPLVSTFMMFLPYSRN</sequence>
<evidence type="ECO:0000256" key="1">
    <source>
        <dbReference type="SAM" id="SignalP"/>
    </source>
</evidence>
<proteinExistence type="predicted"/>
<dbReference type="Proteomes" id="UP000268093">
    <property type="component" value="Unassembled WGS sequence"/>
</dbReference>
<keyword evidence="3" id="KW-1185">Reference proteome</keyword>
<name>A0A433DFB4_9FUNG</name>
<feature type="chain" id="PRO_5019510091" evidence="1">
    <location>
        <begin position="16"/>
        <end position="75"/>
    </location>
</feature>
<accession>A0A433DFB4</accession>
<protein>
    <submittedName>
        <fullName evidence="2">Uncharacterized protein</fullName>
    </submittedName>
</protein>
<organism evidence="2 3">
    <name type="scientific">Jimgerdemannia flammicorona</name>
    <dbReference type="NCBI Taxonomy" id="994334"/>
    <lineage>
        <taxon>Eukaryota</taxon>
        <taxon>Fungi</taxon>
        <taxon>Fungi incertae sedis</taxon>
        <taxon>Mucoromycota</taxon>
        <taxon>Mucoromycotina</taxon>
        <taxon>Endogonomycetes</taxon>
        <taxon>Endogonales</taxon>
        <taxon>Endogonaceae</taxon>
        <taxon>Jimgerdemannia</taxon>
    </lineage>
</organism>